<comment type="subunit">
    <text evidence="7">Monomer.</text>
</comment>
<dbReference type="GO" id="GO:0072344">
    <property type="term" value="P:rescue of stalled ribosome"/>
    <property type="evidence" value="ECO:0007669"/>
    <property type="project" value="UniProtKB-UniRule"/>
</dbReference>
<sequence length="189" mass="20702">MKLIIGLGNPGLKYRNTRHNIGFKVVKLLAKNHDIKINRNEFGSKTGSGLIAGCKVIIAMPQLFMNLSGGPVRSLVDYHKIKNEDMFVICDDVNLSAGLLRIKPQGSAGGHNGLKSIIASIATDSFSRLRIGVGREGLKGNITNYVLGKFTAQEQKILPDILSQAAKVCESWIEHKTEKTANKFNRKVC</sequence>
<comment type="function">
    <text evidence="7">Hydrolyzes ribosome-free peptidyl-tRNAs (with 1 or more amino acids incorporated), which drop off the ribosome during protein synthesis, or as a result of ribosome stalling.</text>
</comment>
<dbReference type="InterPro" id="IPR018171">
    <property type="entry name" value="Pept_tRNA_hydro_CS"/>
</dbReference>
<evidence type="ECO:0000313" key="8">
    <source>
        <dbReference type="EMBL" id="PIW66890.1"/>
    </source>
</evidence>
<comment type="subcellular location">
    <subcellularLocation>
        <location evidence="7">Cytoplasm</location>
    </subcellularLocation>
</comment>
<accession>A0A2J0LLF7</accession>
<dbReference type="GO" id="GO:0004045">
    <property type="term" value="F:peptidyl-tRNA hydrolase activity"/>
    <property type="evidence" value="ECO:0007669"/>
    <property type="project" value="UniProtKB-UniRule"/>
</dbReference>
<evidence type="ECO:0000256" key="7">
    <source>
        <dbReference type="HAMAP-Rule" id="MF_00083"/>
    </source>
</evidence>
<dbReference type="InterPro" id="IPR036416">
    <property type="entry name" value="Pept_tRNA_hydro_sf"/>
</dbReference>
<feature type="binding site" evidence="7">
    <location>
        <position position="66"/>
    </location>
    <ligand>
        <name>tRNA</name>
        <dbReference type="ChEBI" id="CHEBI:17843"/>
    </ligand>
</feature>
<dbReference type="Pfam" id="PF01195">
    <property type="entry name" value="Pept_tRNA_hydro"/>
    <property type="match status" value="1"/>
</dbReference>
<dbReference type="AlphaFoldDB" id="A0A2J0LLF7"/>
<dbReference type="EC" id="3.1.1.29" evidence="1 7"/>
<dbReference type="NCBIfam" id="TIGR00447">
    <property type="entry name" value="pth"/>
    <property type="match status" value="1"/>
</dbReference>
<evidence type="ECO:0000313" key="9">
    <source>
        <dbReference type="Proteomes" id="UP000231267"/>
    </source>
</evidence>
<evidence type="ECO:0000256" key="3">
    <source>
        <dbReference type="ARBA" id="ARBA00022801"/>
    </source>
</evidence>
<dbReference type="FunFam" id="3.40.50.1470:FF:000001">
    <property type="entry name" value="Peptidyl-tRNA hydrolase"/>
    <property type="match status" value="1"/>
</dbReference>
<dbReference type="PANTHER" id="PTHR17224">
    <property type="entry name" value="PEPTIDYL-TRNA HYDROLASE"/>
    <property type="match status" value="1"/>
</dbReference>
<feature type="binding site" evidence="7">
    <location>
        <position position="14"/>
    </location>
    <ligand>
        <name>tRNA</name>
        <dbReference type="ChEBI" id="CHEBI:17843"/>
    </ligand>
</feature>
<keyword evidence="2 7" id="KW-0820">tRNA-binding</keyword>
<dbReference type="CDD" id="cd00462">
    <property type="entry name" value="PTH"/>
    <property type="match status" value="1"/>
</dbReference>
<name>A0A2J0LLF7_9BACT</name>
<evidence type="ECO:0000256" key="5">
    <source>
        <dbReference type="ARBA" id="ARBA00038063"/>
    </source>
</evidence>
<comment type="similarity">
    <text evidence="5 7">Belongs to the PTH family.</text>
</comment>
<dbReference type="PANTHER" id="PTHR17224:SF1">
    <property type="entry name" value="PEPTIDYL-TRNA HYDROLASE"/>
    <property type="match status" value="1"/>
</dbReference>
<organism evidence="8 9">
    <name type="scientific">Candidatus Taenaricola geysiri</name>
    <dbReference type="NCBI Taxonomy" id="1974752"/>
    <lineage>
        <taxon>Bacteria</taxon>
        <taxon>Pseudomonadati</taxon>
        <taxon>Candidatus Omnitrophota</taxon>
        <taxon>Candidatus Taenaricola</taxon>
    </lineage>
</organism>
<keyword evidence="3 7" id="KW-0378">Hydrolase</keyword>
<dbReference type="HAMAP" id="MF_00083">
    <property type="entry name" value="Pept_tRNA_hydro_bact"/>
    <property type="match status" value="1"/>
</dbReference>
<feature type="binding site" evidence="7">
    <location>
        <position position="112"/>
    </location>
    <ligand>
        <name>tRNA</name>
        <dbReference type="ChEBI" id="CHEBI:17843"/>
    </ligand>
</feature>
<reference evidence="8 9" key="1">
    <citation type="submission" date="2017-09" db="EMBL/GenBank/DDBJ databases">
        <title>Depth-based differentiation of microbial function through sediment-hosted aquifers and enrichment of novel symbionts in the deep terrestrial subsurface.</title>
        <authorList>
            <person name="Probst A.J."/>
            <person name="Ladd B."/>
            <person name="Jarett J.K."/>
            <person name="Geller-Mcgrath D.E."/>
            <person name="Sieber C.M."/>
            <person name="Emerson J.B."/>
            <person name="Anantharaman K."/>
            <person name="Thomas B.C."/>
            <person name="Malmstrom R."/>
            <person name="Stieglmeier M."/>
            <person name="Klingl A."/>
            <person name="Woyke T."/>
            <person name="Ryan C.M."/>
            <person name="Banfield J.F."/>
        </authorList>
    </citation>
    <scope>NUCLEOTIDE SEQUENCE [LARGE SCALE GENOMIC DNA]</scope>
    <source>
        <strain evidence="8">CG12_big_fil_rev_8_21_14_0_65_43_15</strain>
    </source>
</reference>
<comment type="caution">
    <text evidence="8">The sequence shown here is derived from an EMBL/GenBank/DDBJ whole genome shotgun (WGS) entry which is preliminary data.</text>
</comment>
<dbReference type="Proteomes" id="UP000231267">
    <property type="component" value="Unassembled WGS sequence"/>
</dbReference>
<dbReference type="PROSITE" id="PS01196">
    <property type="entry name" value="PEPT_TRNA_HYDROL_2"/>
    <property type="match status" value="1"/>
</dbReference>
<dbReference type="GO" id="GO:0006515">
    <property type="term" value="P:protein quality control for misfolded or incompletely synthesized proteins"/>
    <property type="evidence" value="ECO:0007669"/>
    <property type="project" value="UniProtKB-UniRule"/>
</dbReference>
<dbReference type="Gene3D" id="3.40.50.1470">
    <property type="entry name" value="Peptidyl-tRNA hydrolase"/>
    <property type="match status" value="1"/>
</dbReference>
<dbReference type="InterPro" id="IPR001328">
    <property type="entry name" value="Pept_tRNA_hydro"/>
</dbReference>
<evidence type="ECO:0000256" key="4">
    <source>
        <dbReference type="ARBA" id="ARBA00022884"/>
    </source>
</evidence>
<keyword evidence="4 7" id="KW-0694">RNA-binding</keyword>
<keyword evidence="7" id="KW-0963">Cytoplasm</keyword>
<gene>
    <name evidence="7" type="primary">pth</name>
    <name evidence="8" type="ORF">COW11_00970</name>
</gene>
<comment type="catalytic activity">
    <reaction evidence="7">
        <text>an N-acyl-L-alpha-aminoacyl-tRNA + H2O = an N-acyl-L-amino acid + a tRNA + H(+)</text>
        <dbReference type="Rhea" id="RHEA:54448"/>
        <dbReference type="Rhea" id="RHEA-COMP:10123"/>
        <dbReference type="Rhea" id="RHEA-COMP:13883"/>
        <dbReference type="ChEBI" id="CHEBI:15377"/>
        <dbReference type="ChEBI" id="CHEBI:15378"/>
        <dbReference type="ChEBI" id="CHEBI:59874"/>
        <dbReference type="ChEBI" id="CHEBI:78442"/>
        <dbReference type="ChEBI" id="CHEBI:138191"/>
        <dbReference type="EC" id="3.1.1.29"/>
    </reaction>
</comment>
<evidence type="ECO:0000256" key="1">
    <source>
        <dbReference type="ARBA" id="ARBA00013260"/>
    </source>
</evidence>
<feature type="site" description="Discriminates between blocked and unblocked aminoacyl-tRNA" evidence="7">
    <location>
        <position position="9"/>
    </location>
</feature>
<dbReference type="GO" id="GO:0000049">
    <property type="term" value="F:tRNA binding"/>
    <property type="evidence" value="ECO:0007669"/>
    <property type="project" value="UniProtKB-UniRule"/>
</dbReference>
<feature type="binding site" evidence="7">
    <location>
        <position position="64"/>
    </location>
    <ligand>
        <name>tRNA</name>
        <dbReference type="ChEBI" id="CHEBI:17843"/>
    </ligand>
</feature>
<comment type="function">
    <text evidence="7">Catalyzes the release of premature peptidyl moieties from peptidyl-tRNA molecules trapped in stalled 50S ribosomal subunits, and thus maintains levels of free tRNAs and 50S ribosomes.</text>
</comment>
<proteinExistence type="inferred from homology"/>
<dbReference type="SUPFAM" id="SSF53178">
    <property type="entry name" value="Peptidyl-tRNA hydrolase-like"/>
    <property type="match status" value="1"/>
</dbReference>
<protein>
    <recommendedName>
        <fullName evidence="6 7">Peptidyl-tRNA hydrolase</fullName>
        <shortName evidence="7">Pth</shortName>
        <ecNumber evidence="1 7">3.1.1.29</ecNumber>
    </recommendedName>
</protein>
<dbReference type="GO" id="GO:0005737">
    <property type="term" value="C:cytoplasm"/>
    <property type="evidence" value="ECO:0007669"/>
    <property type="project" value="UniProtKB-SubCell"/>
</dbReference>
<evidence type="ECO:0000256" key="2">
    <source>
        <dbReference type="ARBA" id="ARBA00022555"/>
    </source>
</evidence>
<dbReference type="EMBL" id="PFGP01000021">
    <property type="protein sequence ID" value="PIW66890.1"/>
    <property type="molecule type" value="Genomic_DNA"/>
</dbReference>
<feature type="active site" description="Proton acceptor" evidence="7">
    <location>
        <position position="19"/>
    </location>
</feature>
<feature type="site" description="Stabilizes the basic form of H active site to accept a proton" evidence="7">
    <location>
        <position position="91"/>
    </location>
</feature>
<evidence type="ECO:0000256" key="6">
    <source>
        <dbReference type="ARBA" id="ARBA00050038"/>
    </source>
</evidence>